<name>A0A964BUQ7_9CYAN</name>
<sequence>MSQHFYKVEAFWDSEARVWVAESEDVPGLATEADTIEALTDKLRKMIPELLNLNGIVEQFTFV</sequence>
<dbReference type="Gene3D" id="3.30.2390.10">
    <property type="entry name" value="TTHA1013-like"/>
    <property type="match status" value="1"/>
</dbReference>
<gene>
    <name evidence="2" type="ORF">I4641_23205</name>
</gene>
<feature type="domain" description="DUF1902" evidence="1">
    <location>
        <begin position="6"/>
        <end position="57"/>
    </location>
</feature>
<evidence type="ECO:0000313" key="3">
    <source>
        <dbReference type="Proteomes" id="UP000729733"/>
    </source>
</evidence>
<dbReference type="InterPro" id="IPR035069">
    <property type="entry name" value="TTHA1013/TTHA0281-like"/>
</dbReference>
<accession>A0A964BUQ7</accession>
<comment type="caution">
    <text evidence="2">The sequence shown here is derived from an EMBL/GenBank/DDBJ whole genome shotgun (WGS) entry which is preliminary data.</text>
</comment>
<evidence type="ECO:0000313" key="2">
    <source>
        <dbReference type="EMBL" id="MCC0179850.1"/>
    </source>
</evidence>
<dbReference type="Pfam" id="PF08972">
    <property type="entry name" value="DUF1902"/>
    <property type="match status" value="1"/>
</dbReference>
<dbReference type="AlphaFoldDB" id="A0A964BUQ7"/>
<reference evidence="2" key="1">
    <citation type="journal article" date="2021" name="Antonie Van Leeuwenhoek">
        <title>Draft genome and description of Waterburya agarophytonicola gen. nov. sp. nov. (Pleurocapsales, Cyanobacteria): a seaweed symbiont.</title>
        <authorList>
            <person name="Bonthond G."/>
            <person name="Shalygin S."/>
            <person name="Bayer T."/>
            <person name="Weinberger F."/>
        </authorList>
    </citation>
    <scope>NUCLEOTIDE SEQUENCE</scope>
    <source>
        <strain evidence="2">KI4</strain>
    </source>
</reference>
<proteinExistence type="predicted"/>
<evidence type="ECO:0000259" key="1">
    <source>
        <dbReference type="Pfam" id="PF08972"/>
    </source>
</evidence>
<keyword evidence="3" id="KW-1185">Reference proteome</keyword>
<organism evidence="2 3">
    <name type="scientific">Waterburya agarophytonicola KI4</name>
    <dbReference type="NCBI Taxonomy" id="2874699"/>
    <lineage>
        <taxon>Bacteria</taxon>
        <taxon>Bacillati</taxon>
        <taxon>Cyanobacteriota</taxon>
        <taxon>Cyanophyceae</taxon>
        <taxon>Pleurocapsales</taxon>
        <taxon>Hyellaceae</taxon>
        <taxon>Waterburya</taxon>
        <taxon>Waterburya agarophytonicola</taxon>
    </lineage>
</organism>
<dbReference type="Proteomes" id="UP000729733">
    <property type="component" value="Unassembled WGS sequence"/>
</dbReference>
<dbReference type="EMBL" id="JADWDC010000124">
    <property type="protein sequence ID" value="MCC0179850.1"/>
    <property type="molecule type" value="Genomic_DNA"/>
</dbReference>
<dbReference type="SUPFAM" id="SSF143100">
    <property type="entry name" value="TTHA1013/TTHA0281-like"/>
    <property type="match status" value="1"/>
</dbReference>
<protein>
    <submittedName>
        <fullName evidence="2">DUF1902 domain-containing protein</fullName>
    </submittedName>
</protein>
<dbReference type="InterPro" id="IPR015066">
    <property type="entry name" value="DUF1902"/>
</dbReference>